<organism evidence="1">
    <name type="scientific">viral metagenome</name>
    <dbReference type="NCBI Taxonomy" id="1070528"/>
    <lineage>
        <taxon>unclassified sequences</taxon>
        <taxon>metagenomes</taxon>
        <taxon>organismal metagenomes</taxon>
    </lineage>
</organism>
<dbReference type="EMBL" id="MN739536">
    <property type="protein sequence ID" value="QHT11698.1"/>
    <property type="molecule type" value="Genomic_DNA"/>
</dbReference>
<sequence>MSVLSLYIPVIDAETSEQYIIKMFQDHNIGKVMRVDFVKNTVKNRREAFLHFDEWFDNDVSKALHEDILDPTTKSRLVYTGAKFWPLLVNKNAHSRVPNPNYEVLKTQEVKSEFKTHVLNPFVFYEKKPTQTYPNKMAKCNHVESSDC</sequence>
<evidence type="ECO:0008006" key="2">
    <source>
        <dbReference type="Google" id="ProtNLM"/>
    </source>
</evidence>
<name>A0A6C0D4G8_9ZZZZ</name>
<accession>A0A6C0D4G8</accession>
<dbReference type="AlphaFoldDB" id="A0A6C0D4G8"/>
<protein>
    <recommendedName>
        <fullName evidence="2">RRM domain-containing protein</fullName>
    </recommendedName>
</protein>
<reference evidence="1" key="1">
    <citation type="journal article" date="2020" name="Nature">
        <title>Giant virus diversity and host interactions through global metagenomics.</title>
        <authorList>
            <person name="Schulz F."/>
            <person name="Roux S."/>
            <person name="Paez-Espino D."/>
            <person name="Jungbluth S."/>
            <person name="Walsh D.A."/>
            <person name="Denef V.J."/>
            <person name="McMahon K.D."/>
            <person name="Konstantinidis K.T."/>
            <person name="Eloe-Fadrosh E.A."/>
            <person name="Kyrpides N.C."/>
            <person name="Woyke T."/>
        </authorList>
    </citation>
    <scope>NUCLEOTIDE SEQUENCE</scope>
    <source>
        <strain evidence="1">GVMAG-M-3300023174-116</strain>
    </source>
</reference>
<evidence type="ECO:0000313" key="1">
    <source>
        <dbReference type="EMBL" id="QHT11698.1"/>
    </source>
</evidence>
<proteinExistence type="predicted"/>